<evidence type="ECO:0000313" key="5">
    <source>
        <dbReference type="EMBL" id="MBO8438397.1"/>
    </source>
</evidence>
<evidence type="ECO:0000256" key="1">
    <source>
        <dbReference type="ARBA" id="ARBA00006739"/>
    </source>
</evidence>
<dbReference type="SUPFAM" id="SSF53448">
    <property type="entry name" value="Nucleotide-diphospho-sugar transferases"/>
    <property type="match status" value="1"/>
</dbReference>
<sequence>MKKVAVVIMNWNGRKLMQMFLPSVVKYTENDTADVIVADNGSTDGSAEWLESEFPSVVRLLFDKNHGFAGGYNLAVEKLDGYKYILLLNSDVEVTANWLAPMLDVMENDTDIAACQPKIKAYADKGRFEYAGAAGGYLDRNGFPFCRGRIFDTVERDEGQYDGEVKQVFWASGAAMLVRRKDYLEAGGLDTDFFAHMEEIDLCWRLNLLGKKVCIVPQSTVYHVGGGTLAAGNPRKTYLNFRNNLFMLYKNLPLREGRSIILRRKLLDGTAAAMFAAKLDFANVGAVWRAHRDFEKGKCRYSCQPERNIMNVLPESRRNIVTDYYLKGKRVF</sequence>
<feature type="domain" description="Glycosyltransferase 2-like" evidence="4">
    <location>
        <begin position="6"/>
        <end position="119"/>
    </location>
</feature>
<protein>
    <submittedName>
        <fullName evidence="5">Glycosyltransferase family 2 protein</fullName>
    </submittedName>
</protein>
<name>A0A9D9H7V5_9BACT</name>
<reference evidence="5" key="2">
    <citation type="journal article" date="2021" name="PeerJ">
        <title>Extensive microbial diversity within the chicken gut microbiome revealed by metagenomics and culture.</title>
        <authorList>
            <person name="Gilroy R."/>
            <person name="Ravi A."/>
            <person name="Getino M."/>
            <person name="Pursley I."/>
            <person name="Horton D.L."/>
            <person name="Alikhan N.F."/>
            <person name="Baker D."/>
            <person name="Gharbi K."/>
            <person name="Hall N."/>
            <person name="Watson M."/>
            <person name="Adriaenssens E.M."/>
            <person name="Foster-Nyarko E."/>
            <person name="Jarju S."/>
            <person name="Secka A."/>
            <person name="Antonio M."/>
            <person name="Oren A."/>
            <person name="Chaudhuri R.R."/>
            <person name="La Ragione R."/>
            <person name="Hildebrand F."/>
            <person name="Pallen M.J."/>
        </authorList>
    </citation>
    <scope>NUCLEOTIDE SEQUENCE</scope>
    <source>
        <strain evidence="5">G3-4614</strain>
    </source>
</reference>
<evidence type="ECO:0000256" key="3">
    <source>
        <dbReference type="ARBA" id="ARBA00022679"/>
    </source>
</evidence>
<dbReference type="InterPro" id="IPR029044">
    <property type="entry name" value="Nucleotide-diphossugar_trans"/>
</dbReference>
<reference evidence="5" key="1">
    <citation type="submission" date="2020-10" db="EMBL/GenBank/DDBJ databases">
        <authorList>
            <person name="Gilroy R."/>
        </authorList>
    </citation>
    <scope>NUCLEOTIDE SEQUENCE</scope>
    <source>
        <strain evidence="5">G3-4614</strain>
    </source>
</reference>
<comment type="caution">
    <text evidence="5">The sequence shown here is derived from an EMBL/GenBank/DDBJ whole genome shotgun (WGS) entry which is preliminary data.</text>
</comment>
<evidence type="ECO:0000256" key="2">
    <source>
        <dbReference type="ARBA" id="ARBA00022676"/>
    </source>
</evidence>
<dbReference type="PANTHER" id="PTHR43179:SF12">
    <property type="entry name" value="GALACTOFURANOSYLTRANSFERASE GLFT2"/>
    <property type="match status" value="1"/>
</dbReference>
<dbReference type="PANTHER" id="PTHR43179">
    <property type="entry name" value="RHAMNOSYLTRANSFERASE WBBL"/>
    <property type="match status" value="1"/>
</dbReference>
<dbReference type="EMBL" id="JADIMW010000064">
    <property type="protein sequence ID" value="MBO8438397.1"/>
    <property type="molecule type" value="Genomic_DNA"/>
</dbReference>
<keyword evidence="3" id="KW-0808">Transferase</keyword>
<dbReference type="CDD" id="cd04186">
    <property type="entry name" value="GT_2_like_c"/>
    <property type="match status" value="1"/>
</dbReference>
<dbReference type="InterPro" id="IPR001173">
    <property type="entry name" value="Glyco_trans_2-like"/>
</dbReference>
<dbReference type="AlphaFoldDB" id="A0A9D9H7V5"/>
<keyword evidence="2" id="KW-0328">Glycosyltransferase</keyword>
<evidence type="ECO:0000259" key="4">
    <source>
        <dbReference type="Pfam" id="PF00535"/>
    </source>
</evidence>
<proteinExistence type="inferred from homology"/>
<dbReference type="Gene3D" id="3.90.550.10">
    <property type="entry name" value="Spore Coat Polysaccharide Biosynthesis Protein SpsA, Chain A"/>
    <property type="match status" value="1"/>
</dbReference>
<organism evidence="5 6">
    <name type="scientific">Candidatus Caccoplasma merdipullorum</name>
    <dbReference type="NCBI Taxonomy" id="2840718"/>
    <lineage>
        <taxon>Bacteria</taxon>
        <taxon>Pseudomonadati</taxon>
        <taxon>Bacteroidota</taxon>
        <taxon>Bacteroidia</taxon>
        <taxon>Bacteroidales</taxon>
        <taxon>Bacteroidaceae</taxon>
        <taxon>Bacteroidaceae incertae sedis</taxon>
        <taxon>Candidatus Caccoplasma</taxon>
    </lineage>
</organism>
<dbReference type="Proteomes" id="UP000823636">
    <property type="component" value="Unassembled WGS sequence"/>
</dbReference>
<evidence type="ECO:0000313" key="6">
    <source>
        <dbReference type="Proteomes" id="UP000823636"/>
    </source>
</evidence>
<gene>
    <name evidence="5" type="ORF">IAC54_05800</name>
</gene>
<comment type="similarity">
    <text evidence="1">Belongs to the glycosyltransferase 2 family.</text>
</comment>
<dbReference type="Pfam" id="PF00535">
    <property type="entry name" value="Glycos_transf_2"/>
    <property type="match status" value="1"/>
</dbReference>
<dbReference type="GO" id="GO:0016757">
    <property type="term" value="F:glycosyltransferase activity"/>
    <property type="evidence" value="ECO:0007669"/>
    <property type="project" value="UniProtKB-KW"/>
</dbReference>
<accession>A0A9D9H7V5</accession>